<reference evidence="2" key="1">
    <citation type="submission" date="2021-03" db="EMBL/GenBank/DDBJ databases">
        <title>Comparative genomics and phylogenomic investigation of the class Geoglossomycetes provide insights into ecological specialization and systematics.</title>
        <authorList>
            <person name="Melie T."/>
            <person name="Pirro S."/>
            <person name="Miller A.N."/>
            <person name="Quandt A."/>
        </authorList>
    </citation>
    <scope>NUCLEOTIDE SEQUENCE</scope>
    <source>
        <strain evidence="2">CAQ_001_2017</strain>
    </source>
</reference>
<evidence type="ECO:0000313" key="2">
    <source>
        <dbReference type="EMBL" id="KAH0565720.1"/>
    </source>
</evidence>
<dbReference type="Pfam" id="PF02026">
    <property type="entry name" value="RyR"/>
    <property type="match status" value="1"/>
</dbReference>
<organism evidence="2 3">
    <name type="scientific">Trichoglossum hirsutum</name>
    <dbReference type="NCBI Taxonomy" id="265104"/>
    <lineage>
        <taxon>Eukaryota</taxon>
        <taxon>Fungi</taxon>
        <taxon>Dikarya</taxon>
        <taxon>Ascomycota</taxon>
        <taxon>Pezizomycotina</taxon>
        <taxon>Geoglossomycetes</taxon>
        <taxon>Geoglossales</taxon>
        <taxon>Geoglossaceae</taxon>
        <taxon>Trichoglossum</taxon>
    </lineage>
</organism>
<gene>
    <name evidence="2" type="ORF">GP486_000884</name>
</gene>
<evidence type="ECO:0000313" key="3">
    <source>
        <dbReference type="Proteomes" id="UP000750711"/>
    </source>
</evidence>
<evidence type="ECO:0000259" key="1">
    <source>
        <dbReference type="Pfam" id="PF02026"/>
    </source>
</evidence>
<protein>
    <recommendedName>
        <fullName evidence="1">Ryanodine receptor Ryr domain-containing protein</fullName>
    </recommendedName>
</protein>
<dbReference type="EMBL" id="JAGHQM010000066">
    <property type="protein sequence ID" value="KAH0565720.1"/>
    <property type="molecule type" value="Genomic_DNA"/>
</dbReference>
<dbReference type="Gene3D" id="6.20.350.10">
    <property type="match status" value="1"/>
</dbReference>
<comment type="caution">
    <text evidence="2">The sequence shown here is derived from an EMBL/GenBank/DDBJ whole genome shotgun (WGS) entry which is preliminary data.</text>
</comment>
<accession>A0A9P8LGZ5</accession>
<keyword evidence="3" id="KW-1185">Reference proteome</keyword>
<dbReference type="AlphaFoldDB" id="A0A9P8LGZ5"/>
<name>A0A9P8LGZ5_9PEZI</name>
<feature type="domain" description="Ryanodine receptor Ryr" evidence="1">
    <location>
        <begin position="768"/>
        <end position="823"/>
    </location>
</feature>
<dbReference type="InterPro" id="IPR003032">
    <property type="entry name" value="Ryanodine_rcpt"/>
</dbReference>
<proteinExistence type="predicted"/>
<sequence>MSLGHAIIAGDAPVDLLLYPSQSEAGPAASVRDPQTLHTYRYRHGATLLAKFLCAAADEHKHRIHERWLDGSESDTLEEPARSVIELDLHSATTPDSLSLKLKRKQQLDAERRWHCPRLGTLPSSNDDVKFLILQDAEGYFSNEEEAVDFFRKYRPGFLIYHMAFPLCSGKIWEIVRRGPYVQDGKQDPENVIVVVSADDLRAEGIELSYGLSWEKTCEDFVEQLGSVGKLVTLATCAHLIVLFGCDGVIYHRGLQAAPPILFFDPRSTEGEFYRQNLGSFPGTAEAFIAGFVTKFLQTGKLEDGIDAGLCAARRLASVGLIKSLNGVPEYPLPETMHDLCHDKNLIQASVPSDTISSSSNPNWSLMDCNANEPAEVARQIVINGTLSTANRIPLAQFGRLILYDRREIESFRTLFNFVQEYSAVPQTKPLNIALFGPRGSGRSFAAMRVARTALRIPRFRELRYDLFQFTGLDDLTSAFRSIRDCTLEGLCPIVYFAGFDTKSSVSPLGWLPHLLAPMIAGKFLDHGQKRPIGSAIFFFGATTFENYENFQRSAIGNDGDITMAEEFLGCLHGHINMLGPDCAGGDDRLYPVRRAVILRALLEDREPNLKAGDGISIDKDVLDGLLLVPTYRQGIRSLKSILSISRLNGCNHFERAALPPQGQLDLHVDYPAFMKYMTGRILPESIREVLAEKLHEIYQAQKLEMATTDKERDEIKSQQWNRLGEEFRESSRAHADDIPRKLRLISCFLSETQESRSPVEAFSDDERELLAEHEHDRWNAERLQKQWHMGERAPANRKSPLLIPWSDVERKWQDVDRAMVASYPRILPDTHKIYRTEMVTSK</sequence>
<dbReference type="Proteomes" id="UP000750711">
    <property type="component" value="Unassembled WGS sequence"/>
</dbReference>